<feature type="domain" description="Major facilitator superfamily (MFS) profile" evidence="8">
    <location>
        <begin position="9"/>
        <end position="399"/>
    </location>
</feature>
<feature type="transmembrane region" description="Helical" evidence="7">
    <location>
        <begin position="136"/>
        <end position="161"/>
    </location>
</feature>
<dbReference type="Proteomes" id="UP000007575">
    <property type="component" value="Chromosome"/>
</dbReference>
<comment type="subcellular location">
    <subcellularLocation>
        <location evidence="1">Membrane</location>
        <topology evidence="1">Multi-pass membrane protein</topology>
    </subcellularLocation>
</comment>
<reference evidence="9 10" key="1">
    <citation type="journal article" date="2012" name="PLoS ONE">
        <title>Genome sequence and transcriptome analysis of the radioresistant bacterium Deinococcus gobiensis: insights into the extreme environmental adaptations.</title>
        <authorList>
            <person name="Yuan M."/>
            <person name="Chen M."/>
            <person name="Zhang W."/>
            <person name="Lu W."/>
            <person name="Wang J."/>
            <person name="Yang M."/>
            <person name="Zhao P."/>
            <person name="Tang R."/>
            <person name="Li X."/>
            <person name="Hao Y."/>
            <person name="Zhou Z."/>
            <person name="Zhan Y."/>
            <person name="Yu H."/>
            <person name="Teng C."/>
            <person name="Yan Y."/>
            <person name="Ping S."/>
            <person name="Wang Y."/>
            <person name="Lin M."/>
        </authorList>
    </citation>
    <scope>NUCLEOTIDE SEQUENCE [LARGE SCALE GENOMIC DNA]</scope>
    <source>
        <strain evidence="9 10">I-0</strain>
    </source>
</reference>
<dbReference type="InterPro" id="IPR036259">
    <property type="entry name" value="MFS_trans_sf"/>
</dbReference>
<dbReference type="SUPFAM" id="SSF103473">
    <property type="entry name" value="MFS general substrate transporter"/>
    <property type="match status" value="1"/>
</dbReference>
<evidence type="ECO:0000256" key="7">
    <source>
        <dbReference type="SAM" id="Phobius"/>
    </source>
</evidence>
<dbReference type="EMBL" id="CP002191">
    <property type="protein sequence ID" value="AFD25170.1"/>
    <property type="molecule type" value="Genomic_DNA"/>
</dbReference>
<dbReference type="InterPro" id="IPR005829">
    <property type="entry name" value="Sugar_transporter_CS"/>
</dbReference>
<dbReference type="OrthoDB" id="9793283at2"/>
<feature type="transmembrane region" description="Helical" evidence="7">
    <location>
        <begin position="47"/>
        <end position="67"/>
    </location>
</feature>
<dbReference type="CDD" id="cd17330">
    <property type="entry name" value="MFS_SLC46_TetA_like"/>
    <property type="match status" value="1"/>
</dbReference>
<dbReference type="PANTHER" id="PTHR23504:SF15">
    <property type="entry name" value="MAJOR FACILITATOR SUPERFAMILY (MFS) PROFILE DOMAIN-CONTAINING PROTEIN"/>
    <property type="match status" value="1"/>
</dbReference>
<keyword evidence="3" id="KW-0813">Transport</keyword>
<evidence type="ECO:0000256" key="2">
    <source>
        <dbReference type="ARBA" id="ARBA00007520"/>
    </source>
</evidence>
<evidence type="ECO:0000256" key="6">
    <source>
        <dbReference type="ARBA" id="ARBA00023136"/>
    </source>
</evidence>
<evidence type="ECO:0000256" key="5">
    <source>
        <dbReference type="ARBA" id="ARBA00022989"/>
    </source>
</evidence>
<feature type="transmembrane region" description="Helical" evidence="7">
    <location>
        <begin position="79"/>
        <end position="98"/>
    </location>
</feature>
<dbReference type="GO" id="GO:0022857">
    <property type="term" value="F:transmembrane transporter activity"/>
    <property type="evidence" value="ECO:0007669"/>
    <property type="project" value="InterPro"/>
</dbReference>
<protein>
    <submittedName>
        <fullName evidence="9">Permease, probably tetracycline resistance protein</fullName>
    </submittedName>
</protein>
<evidence type="ECO:0000256" key="4">
    <source>
        <dbReference type="ARBA" id="ARBA00022692"/>
    </source>
</evidence>
<feature type="transmembrane region" description="Helical" evidence="7">
    <location>
        <begin position="167"/>
        <end position="185"/>
    </location>
</feature>
<keyword evidence="6 7" id="KW-0472">Membrane</keyword>
<dbReference type="PROSITE" id="PS50850">
    <property type="entry name" value="MFS"/>
    <property type="match status" value="1"/>
</dbReference>
<organism evidence="9 10">
    <name type="scientific">Deinococcus gobiensis (strain DSM 21396 / JCM 16679 / CGMCC 1.7299 / I-0)</name>
    <dbReference type="NCBI Taxonomy" id="745776"/>
    <lineage>
        <taxon>Bacteria</taxon>
        <taxon>Thermotogati</taxon>
        <taxon>Deinococcota</taxon>
        <taxon>Deinococci</taxon>
        <taxon>Deinococcales</taxon>
        <taxon>Deinococcaceae</taxon>
        <taxon>Deinococcus</taxon>
    </lineage>
</organism>
<sequence length="406" mass="41581">MNVLPKRPPTALLLFTLFLFGLSLSLVFPVLPFIAARYVPDPGQQSVVIGLLAATTSLLAFFGSPVLGALSDAFGRRPVILLTLLGSAAGYLLFGIGGSLAMLFLGRVLDGVAAGGMGALFAYIADTTSEENRARVFGQVGAAVGAAMIVGPAVGGLLAHFGTSTPVFVAAGVTLLNLLWAGAALPETLVPEKRRPDFGLAHLNPLLHLRQALAAPLVRRLVTVSALFILPFSLMQVALPVMARDLLHWGPGQVGTVLMVSGLSDVVAQGLLLPFLIRTLGEGRVARAGLALGVAGMAGLALLPLRPLALWVYLGVTLLALGEGIYTACMTTLISLAVPDSEQGRVQGGTQAVGQLAQVAGPLVGGQLYARLGPAATFGVGAVMVVMALGALLGIRLPRATDAVAA</sequence>
<gene>
    <name evidence="9" type="ordered locus">DGo_CA1243</name>
</gene>
<evidence type="ECO:0000259" key="8">
    <source>
        <dbReference type="PROSITE" id="PS50850"/>
    </source>
</evidence>
<keyword evidence="5 7" id="KW-1133">Transmembrane helix</keyword>
<feature type="transmembrane region" description="Helical" evidence="7">
    <location>
        <begin position="221"/>
        <end position="242"/>
    </location>
</feature>
<dbReference type="InterPro" id="IPR020846">
    <property type="entry name" value="MFS_dom"/>
</dbReference>
<comment type="similarity">
    <text evidence="2">Belongs to the major facilitator superfamily. TCR/Tet family.</text>
</comment>
<feature type="transmembrane region" description="Helical" evidence="7">
    <location>
        <begin position="104"/>
        <end position="124"/>
    </location>
</feature>
<dbReference type="AlphaFoldDB" id="H8GS97"/>
<dbReference type="PRINTS" id="PR01035">
    <property type="entry name" value="TCRTETA"/>
</dbReference>
<feature type="transmembrane region" description="Helical" evidence="7">
    <location>
        <begin position="288"/>
        <end position="305"/>
    </location>
</feature>
<dbReference type="Pfam" id="PF07690">
    <property type="entry name" value="MFS_1"/>
    <property type="match status" value="1"/>
</dbReference>
<feature type="transmembrane region" description="Helical" evidence="7">
    <location>
        <begin position="254"/>
        <end position="276"/>
    </location>
</feature>
<evidence type="ECO:0000313" key="10">
    <source>
        <dbReference type="Proteomes" id="UP000007575"/>
    </source>
</evidence>
<evidence type="ECO:0000313" key="9">
    <source>
        <dbReference type="EMBL" id="AFD25170.1"/>
    </source>
</evidence>
<dbReference type="RefSeq" id="WP_014684653.1">
    <property type="nucleotide sequence ID" value="NC_017790.1"/>
</dbReference>
<dbReference type="InterPro" id="IPR001958">
    <property type="entry name" value="Tet-R_TetA/multi-R_MdtG-like"/>
</dbReference>
<keyword evidence="4 7" id="KW-0812">Transmembrane</keyword>
<feature type="transmembrane region" description="Helical" evidence="7">
    <location>
        <begin position="375"/>
        <end position="395"/>
    </location>
</feature>
<dbReference type="eggNOG" id="COG2814">
    <property type="taxonomic scope" value="Bacteria"/>
</dbReference>
<dbReference type="GO" id="GO:0016020">
    <property type="term" value="C:membrane"/>
    <property type="evidence" value="ECO:0007669"/>
    <property type="project" value="UniProtKB-SubCell"/>
</dbReference>
<dbReference type="Gene3D" id="1.20.1250.20">
    <property type="entry name" value="MFS general substrate transporter like domains"/>
    <property type="match status" value="1"/>
</dbReference>
<dbReference type="PANTHER" id="PTHR23504">
    <property type="entry name" value="MAJOR FACILITATOR SUPERFAMILY DOMAIN-CONTAINING PROTEIN 10"/>
    <property type="match status" value="1"/>
</dbReference>
<feature type="transmembrane region" description="Helical" evidence="7">
    <location>
        <begin position="12"/>
        <end position="35"/>
    </location>
</feature>
<dbReference type="InterPro" id="IPR011701">
    <property type="entry name" value="MFS"/>
</dbReference>
<dbReference type="HOGENOM" id="CLU_001265_10_11_0"/>
<name>H8GS97_DEIGI</name>
<evidence type="ECO:0000256" key="1">
    <source>
        <dbReference type="ARBA" id="ARBA00004141"/>
    </source>
</evidence>
<proteinExistence type="inferred from homology"/>
<dbReference type="KEGG" id="dgo:DGo_CA1243"/>
<dbReference type="PROSITE" id="PS00216">
    <property type="entry name" value="SUGAR_TRANSPORT_1"/>
    <property type="match status" value="1"/>
</dbReference>
<dbReference type="PATRIC" id="fig|745776.4.peg.1280"/>
<evidence type="ECO:0000256" key="3">
    <source>
        <dbReference type="ARBA" id="ARBA00022448"/>
    </source>
</evidence>
<accession>H8GS97</accession>
<keyword evidence="10" id="KW-1185">Reference proteome</keyword>